<keyword evidence="1" id="KW-1133">Transmembrane helix</keyword>
<dbReference type="SUPFAM" id="SSF81452">
    <property type="entry name" value="Cytochrome c oxidase subunit III-like"/>
    <property type="match status" value="1"/>
</dbReference>
<dbReference type="Gene3D" id="1.20.120.80">
    <property type="entry name" value="Cytochrome c oxidase, subunit III, four-helix bundle"/>
    <property type="match status" value="1"/>
</dbReference>
<evidence type="ECO:0000313" key="2">
    <source>
        <dbReference type="EMBL" id="GAL79115.1"/>
    </source>
</evidence>
<dbReference type="AlphaFoldDB" id="A0A090WPT0"/>
<organism evidence="2 3">
    <name type="scientific">Algibacter lectus</name>
    <dbReference type="NCBI Taxonomy" id="221126"/>
    <lineage>
        <taxon>Bacteria</taxon>
        <taxon>Pseudomonadati</taxon>
        <taxon>Bacteroidota</taxon>
        <taxon>Flavobacteriia</taxon>
        <taxon>Flavobacteriales</taxon>
        <taxon>Flavobacteriaceae</taxon>
        <taxon>Algibacter</taxon>
    </lineage>
</organism>
<dbReference type="Proteomes" id="UP000029643">
    <property type="component" value="Unassembled WGS sequence"/>
</dbReference>
<comment type="caution">
    <text evidence="2">The sequence shown here is derived from an EMBL/GenBank/DDBJ whole genome shotgun (WGS) entry which is preliminary data.</text>
</comment>
<sequence>MWLVVLLFLLAKKSLKNGQHKVTSLWLLVTLVLGVVFIYNQFAGFRQIIDLGV</sequence>
<dbReference type="GO" id="GO:0016020">
    <property type="term" value="C:membrane"/>
    <property type="evidence" value="ECO:0007669"/>
    <property type="project" value="InterPro"/>
</dbReference>
<evidence type="ECO:0000256" key="1">
    <source>
        <dbReference type="SAM" id="Phobius"/>
    </source>
</evidence>
<dbReference type="InterPro" id="IPR035973">
    <property type="entry name" value="Cyt_c_oxidase_su3-like_sf"/>
</dbReference>
<dbReference type="InterPro" id="IPR013833">
    <property type="entry name" value="Cyt_c_oxidase_su3_a-hlx"/>
</dbReference>
<dbReference type="GO" id="GO:0004129">
    <property type="term" value="F:cytochrome-c oxidase activity"/>
    <property type="evidence" value="ECO:0007669"/>
    <property type="project" value="InterPro"/>
</dbReference>
<feature type="transmembrane region" description="Helical" evidence="1">
    <location>
        <begin position="26"/>
        <end position="45"/>
    </location>
</feature>
<name>A0A090WPT0_9FLAO</name>
<dbReference type="EMBL" id="BBNU01000005">
    <property type="protein sequence ID" value="GAL79115.1"/>
    <property type="molecule type" value="Genomic_DNA"/>
</dbReference>
<evidence type="ECO:0000313" key="3">
    <source>
        <dbReference type="Proteomes" id="UP000029643"/>
    </source>
</evidence>
<accession>A0A090WPT0</accession>
<keyword evidence="1" id="KW-0812">Transmembrane</keyword>
<reference evidence="2 3" key="1">
    <citation type="journal article" date="2014" name="Genome Announc.">
        <title>Draft Genome Sequences of Marine Flavobacterium Algibacter lectus Strains SS8 and NR4.</title>
        <authorList>
            <person name="Takatani N."/>
            <person name="Nakanishi M."/>
            <person name="Meirelles P."/>
            <person name="Mino S."/>
            <person name="Suda W."/>
            <person name="Oshima K."/>
            <person name="Hattori M."/>
            <person name="Ohkuma M."/>
            <person name="Hosokawa M."/>
            <person name="Miyashita K."/>
            <person name="Thompson F.L."/>
            <person name="Niwa A."/>
            <person name="Sawabe T."/>
            <person name="Sawabe T."/>
        </authorList>
    </citation>
    <scope>NUCLEOTIDE SEQUENCE [LARGE SCALE GENOMIC DNA]</scope>
    <source>
        <strain evidence="3">JCM19274</strain>
    </source>
</reference>
<proteinExistence type="predicted"/>
<keyword evidence="1" id="KW-0472">Membrane</keyword>
<gene>
    <name evidence="2" type="ORF">JCM19274_4200</name>
</gene>
<dbReference type="GO" id="GO:0022904">
    <property type="term" value="P:respiratory electron transport chain"/>
    <property type="evidence" value="ECO:0007669"/>
    <property type="project" value="InterPro"/>
</dbReference>
<protein>
    <submittedName>
        <fullName evidence="2">Uncharacterized protein</fullName>
    </submittedName>
</protein>